<comment type="caution">
    <text evidence="4">Lacks conserved residue(s) required for the propagation of feature annotation.</text>
</comment>
<evidence type="ECO:0000256" key="3">
    <source>
        <dbReference type="ARBA" id="ARBA00023180"/>
    </source>
</evidence>
<dbReference type="STRING" id="6265.A0A0B2VDJ0"/>
<keyword evidence="8" id="KW-1185">Reference proteome</keyword>
<dbReference type="PROSITE" id="PS50215">
    <property type="entry name" value="ADAM_MEPRO"/>
    <property type="match status" value="1"/>
</dbReference>
<evidence type="ECO:0000256" key="1">
    <source>
        <dbReference type="ARBA" id="ARBA00022737"/>
    </source>
</evidence>
<dbReference type="Pfam" id="PF25379">
    <property type="entry name" value="Adt-1"/>
    <property type="match status" value="1"/>
</dbReference>
<dbReference type="GO" id="GO:0004222">
    <property type="term" value="F:metalloendopeptidase activity"/>
    <property type="evidence" value="ECO:0007669"/>
    <property type="project" value="InterPro"/>
</dbReference>
<gene>
    <name evidence="7" type="primary">HMCN1</name>
    <name evidence="7" type="ORF">Tcan_06844</name>
</gene>
<accession>A0A0B2VDJ0</accession>
<dbReference type="Pfam" id="PF00090">
    <property type="entry name" value="TSP_1"/>
    <property type="match status" value="13"/>
</dbReference>
<keyword evidence="3" id="KW-0325">Glycoprotein</keyword>
<dbReference type="EMBL" id="JPKZ01001896">
    <property type="protein sequence ID" value="KHN79588.1"/>
    <property type="molecule type" value="Genomic_DNA"/>
</dbReference>
<dbReference type="SMART" id="SM00209">
    <property type="entry name" value="TSP1"/>
    <property type="match status" value="13"/>
</dbReference>
<feature type="binding site" evidence="4">
    <location>
        <position position="382"/>
    </location>
    <ligand>
        <name>Zn(2+)</name>
        <dbReference type="ChEBI" id="CHEBI:29105"/>
        <note>catalytic</note>
    </ligand>
</feature>
<organism evidence="7 8">
    <name type="scientific">Toxocara canis</name>
    <name type="common">Canine roundworm</name>
    <dbReference type="NCBI Taxonomy" id="6265"/>
    <lineage>
        <taxon>Eukaryota</taxon>
        <taxon>Metazoa</taxon>
        <taxon>Ecdysozoa</taxon>
        <taxon>Nematoda</taxon>
        <taxon>Chromadorea</taxon>
        <taxon>Rhabditida</taxon>
        <taxon>Spirurina</taxon>
        <taxon>Ascaridomorpha</taxon>
        <taxon>Ascaridoidea</taxon>
        <taxon>Toxocaridae</taxon>
        <taxon>Toxocara</taxon>
    </lineage>
</organism>
<feature type="binding site" evidence="4">
    <location>
        <position position="376"/>
    </location>
    <ligand>
        <name>Zn(2+)</name>
        <dbReference type="ChEBI" id="CHEBI:29105"/>
        <note>catalytic</note>
    </ligand>
</feature>
<dbReference type="MEROPS" id="M12.302"/>
<dbReference type="Proteomes" id="UP000031036">
    <property type="component" value="Unassembled WGS sequence"/>
</dbReference>
<dbReference type="InterPro" id="IPR001590">
    <property type="entry name" value="Peptidase_M12B"/>
</dbReference>
<dbReference type="SUPFAM" id="SSF82895">
    <property type="entry name" value="TSP-1 type 1 repeat"/>
    <property type="match status" value="13"/>
</dbReference>
<keyword evidence="4" id="KW-0479">Metal-binding</keyword>
<dbReference type="InterPro" id="IPR024079">
    <property type="entry name" value="MetalloPept_cat_dom_sf"/>
</dbReference>
<keyword evidence="4" id="KW-0862">Zinc</keyword>
<feature type="active site" evidence="4">
    <location>
        <position position="373"/>
    </location>
</feature>
<dbReference type="Pfam" id="PF01421">
    <property type="entry name" value="Reprolysin"/>
    <property type="match status" value="1"/>
</dbReference>
<dbReference type="InterPro" id="IPR057401">
    <property type="entry name" value="Adt-1/2-like_dom"/>
</dbReference>
<dbReference type="GO" id="GO:0046872">
    <property type="term" value="F:metal ion binding"/>
    <property type="evidence" value="ECO:0007669"/>
    <property type="project" value="UniProtKB-KW"/>
</dbReference>
<dbReference type="Pfam" id="PF01562">
    <property type="entry name" value="Pep_M12B_propep"/>
    <property type="match status" value="1"/>
</dbReference>
<keyword evidence="2 4" id="KW-1015">Disulfide bond</keyword>
<dbReference type="OMA" id="GPEWRHD"/>
<dbReference type="PANTHER" id="PTHR22906:SF21">
    <property type="entry name" value="SEMA DOMAIN-CONTAINING PROTEIN"/>
    <property type="match status" value="1"/>
</dbReference>
<sequence>HHRLTKRELQQVFGVEHKTHVPEYALFNAERRKSDDDRLHLQFNAWNVTYRIELQPNRKLLSPHLTSVIRDGNASESIRGLPSNLDYDCHFHGKVLSHGNVSAAISNCHTLMGTIVMDDHFLVIQTIPPRLKAHQVEQHVIYKREASLLSSLERSLEEQLIELNEEPIGDDFCDVSKSIDASDELNKAAGDVLTFNYSLPSEAKLDSLFIFPQLDPITLEIGLFLDSKLFEHFQREYSRDAEQHLLDFSLALINNVHVLYQQSTMSPNLDIVIVRYELWKTQPIGLETLTHRNGQAQSLLKGFCRHQAVVNPGTDLTDPGHWDHGILLTGYDIYHTTTSVAGVAPVGRMCDEMFACSLVEGLHLGRSFVLAHEMGHNMGMVHDGVQNQCSRSCCLMSAVNGAGKTTWSACSVREFNAFLLQLDESGRGNCLRDVAESISTHDHLKDGRLPGQRFTADQQCSYFWGKDYQVEIPNGKKMDFCIEGQCTEWRNGPKPQPIDGGWSEWSGGDKRCPISQCQITGSIQLKAQMRTCTNPAPNNGGQQCTGSNLRGLICGSVQSSCVGLSRLEFGTRLCTAIKNDPIKPDNQLSGATFLHGIHPCKIWCHMIGTTLIRNKGQFPDGSPCGVGQYCVGGNCMALSCNNEAVVSDPSDCPQTEITTPETWQWSEWLEWSSCSASCGTDGTQKRQRSCSSTVDVGIELDDIKQLIAALNPISPSISPYSVNEKDKRLRIRFKTMDSSKKISKSGEHPKRSKGKKRKHKQNGRSSRKQRNAETLNSIRGNGCVGDSEEVRKCEPIPPACEKYSQWTEWSTCSATCGDGRQTRIRSCTNGESCSEKLEDVRQCDQGICPSWNEWRQWSECSVSCGGGQRSRERECSIADKCEGEGTQIEACNPQECIIETWGDWLPCSVSCGSGFQTRERLCNGVLCEYGLKQARTCNREDCLPAETAFLWDEWSEWLPCSETCGEGIQIRTRKCISGNCPSSDRSTDQRRCVLRPCPQWSPWGEWSLCDTCDVSEIRSRKRICEVGIVRTGDSSAECAGSSQETESCETTCNIVARGVKTKVLEKFTKTQSISTSTQSLVEAIEAHGTYDTWQEWNDCTVPCGGVSMWSEWEEWSSCSASCGDGRQSRHRNCKAAFVFLCDGFSSEQRPCRNPPCLILPEAVEVAVAGQISMWSEWEEWSSCSASCGDGRQSRHRNCKAAFVFLCDGFSSEQRPCRNPPCLILPEAVEVAVAGQKPTWSEWSTWSQCSCFTMNQFRRRYCEIFDPAIQGFCTGPVIEQRPCVPTSCLSENGEWSEWSEWSKCSRACGQSGHQIRNRMCSNPVPSNRGSYCIGYSFDQQVCTPNVSCVGSPVDGGWSEWTEWSICSDNCTNGHKSRTRYCSNPSPSNGGTPCFGSDFELLPCSDPSFCLKSEDGGWAEWSSWSECSAPCGFAFQSRHRFCDKPKPTARGEPCYGLAYMTSICKTDFCKGSVDGQWSSWSEWTSCVANCGIGSRTRKRTCTSPSPSNGGYPCFGRSSEASECKPENANAKGFNVCSTAIASAQQLERDELNLLPVR</sequence>
<dbReference type="InterPro" id="IPR000884">
    <property type="entry name" value="TSP1_rpt"/>
</dbReference>
<dbReference type="CDD" id="cd04273">
    <property type="entry name" value="ZnMc_ADAMTS_like"/>
    <property type="match status" value="1"/>
</dbReference>
<dbReference type="FunFam" id="2.20.100.10:FF:000001">
    <property type="entry name" value="semaphorin-5A isoform X1"/>
    <property type="match status" value="2"/>
</dbReference>
<dbReference type="InterPro" id="IPR002870">
    <property type="entry name" value="Peptidase_M12B_N"/>
</dbReference>
<comment type="caution">
    <text evidence="7">The sequence shown here is derived from an EMBL/GenBank/DDBJ whole genome shotgun (WGS) entry which is preliminary data.</text>
</comment>
<evidence type="ECO:0000313" key="8">
    <source>
        <dbReference type="Proteomes" id="UP000031036"/>
    </source>
</evidence>
<dbReference type="Gene3D" id="3.40.390.10">
    <property type="entry name" value="Collagenase (Catalytic Domain)"/>
    <property type="match status" value="1"/>
</dbReference>
<feature type="non-terminal residue" evidence="7">
    <location>
        <position position="1"/>
    </location>
</feature>
<keyword evidence="1" id="KW-0677">Repeat</keyword>
<evidence type="ECO:0000313" key="7">
    <source>
        <dbReference type="EMBL" id="KHN79588.1"/>
    </source>
</evidence>
<dbReference type="Gene3D" id="2.20.100.10">
    <property type="entry name" value="Thrombospondin type-1 (TSP1) repeat"/>
    <property type="match status" value="14"/>
</dbReference>
<dbReference type="OrthoDB" id="10035764at2759"/>
<feature type="disulfide bond" evidence="4">
    <location>
        <begin position="389"/>
        <end position="394"/>
    </location>
</feature>
<dbReference type="PROSITE" id="PS50092">
    <property type="entry name" value="TSP1"/>
    <property type="match status" value="13"/>
</dbReference>
<dbReference type="SUPFAM" id="SSF55486">
    <property type="entry name" value="Metalloproteases ('zincins'), catalytic domain"/>
    <property type="match status" value="1"/>
</dbReference>
<dbReference type="GO" id="GO:0006508">
    <property type="term" value="P:proteolysis"/>
    <property type="evidence" value="ECO:0007669"/>
    <property type="project" value="InterPro"/>
</dbReference>
<proteinExistence type="predicted"/>
<feature type="compositionally biased region" description="Basic and acidic residues" evidence="5">
    <location>
        <begin position="734"/>
        <end position="749"/>
    </location>
</feature>
<dbReference type="InterPro" id="IPR052065">
    <property type="entry name" value="Compl_asym_regulator"/>
</dbReference>
<evidence type="ECO:0000256" key="4">
    <source>
        <dbReference type="PROSITE-ProRule" id="PRU00276"/>
    </source>
</evidence>
<dbReference type="PANTHER" id="PTHR22906">
    <property type="entry name" value="PROPERDIN"/>
    <property type="match status" value="1"/>
</dbReference>
<dbReference type="PRINTS" id="PR01705">
    <property type="entry name" value="TSP1REPEAT"/>
</dbReference>
<evidence type="ECO:0000256" key="2">
    <source>
        <dbReference type="ARBA" id="ARBA00023157"/>
    </source>
</evidence>
<feature type="domain" description="Peptidase M12B" evidence="6">
    <location>
        <begin position="217"/>
        <end position="419"/>
    </location>
</feature>
<feature type="binding site" evidence="4">
    <location>
        <position position="372"/>
    </location>
    <ligand>
        <name>Zn(2+)</name>
        <dbReference type="ChEBI" id="CHEBI:29105"/>
        <note>catalytic</note>
    </ligand>
</feature>
<evidence type="ECO:0000256" key="5">
    <source>
        <dbReference type="SAM" id="MobiDB-lite"/>
    </source>
</evidence>
<dbReference type="InterPro" id="IPR036383">
    <property type="entry name" value="TSP1_rpt_sf"/>
</dbReference>
<protein>
    <submittedName>
        <fullName evidence="7">Hemicentin-1</fullName>
    </submittedName>
</protein>
<dbReference type="FunFam" id="2.20.100.10:FF:000002">
    <property type="entry name" value="Unc-5 netrin receptor C"/>
    <property type="match status" value="2"/>
</dbReference>
<name>A0A0B2VDJ0_TOXCA</name>
<reference evidence="7 8" key="1">
    <citation type="submission" date="2014-11" db="EMBL/GenBank/DDBJ databases">
        <title>Genetic blueprint of the zoonotic pathogen Toxocara canis.</title>
        <authorList>
            <person name="Zhu X.-Q."/>
            <person name="Korhonen P.K."/>
            <person name="Cai H."/>
            <person name="Young N.D."/>
            <person name="Nejsum P."/>
            <person name="von Samson-Himmelstjerna G."/>
            <person name="Boag P.R."/>
            <person name="Tan P."/>
            <person name="Li Q."/>
            <person name="Min J."/>
            <person name="Yang Y."/>
            <person name="Wang X."/>
            <person name="Fang X."/>
            <person name="Hall R.S."/>
            <person name="Hofmann A."/>
            <person name="Sternberg P.W."/>
            <person name="Jex A.R."/>
            <person name="Gasser R.B."/>
        </authorList>
    </citation>
    <scope>NUCLEOTIDE SEQUENCE [LARGE SCALE GENOMIC DNA]</scope>
    <source>
        <strain evidence="7">PN_DK_2014</strain>
    </source>
</reference>
<feature type="region of interest" description="Disordered" evidence="5">
    <location>
        <begin position="732"/>
        <end position="772"/>
    </location>
</feature>
<evidence type="ECO:0000259" key="6">
    <source>
        <dbReference type="PROSITE" id="PS50215"/>
    </source>
</evidence>
<feature type="compositionally biased region" description="Basic residues" evidence="5">
    <location>
        <begin position="750"/>
        <end position="769"/>
    </location>
</feature>